<keyword evidence="13" id="KW-1185">Reference proteome</keyword>
<protein>
    <recommendedName>
        <fullName evidence="10">Methyltransferase</fullName>
        <ecNumber evidence="10">2.1.1.-</ecNumber>
    </recommendedName>
</protein>
<comment type="subcellular location">
    <subcellularLocation>
        <location evidence="1">Golgi apparatus membrane</location>
        <topology evidence="1">Single-pass type II membrane protein</topology>
    </subcellularLocation>
    <subcellularLocation>
        <location evidence="10">Membrane</location>
        <topology evidence="10">Single-pass type II membrane protein</topology>
    </subcellularLocation>
</comment>
<reference evidence="12 13" key="1">
    <citation type="journal article" date="2021" name="Nat. Plants">
        <title>The Taxus genome provides insights into paclitaxel biosynthesis.</title>
        <authorList>
            <person name="Xiong X."/>
            <person name="Gou J."/>
            <person name="Liao Q."/>
            <person name="Li Y."/>
            <person name="Zhou Q."/>
            <person name="Bi G."/>
            <person name="Li C."/>
            <person name="Du R."/>
            <person name="Wang X."/>
            <person name="Sun T."/>
            <person name="Guo L."/>
            <person name="Liang H."/>
            <person name="Lu P."/>
            <person name="Wu Y."/>
            <person name="Zhang Z."/>
            <person name="Ro D.K."/>
            <person name="Shang Y."/>
            <person name="Huang S."/>
            <person name="Yan J."/>
        </authorList>
    </citation>
    <scope>NUCLEOTIDE SEQUENCE [LARGE SCALE GENOMIC DNA]</scope>
    <source>
        <strain evidence="12">Ta-2019</strain>
    </source>
</reference>
<organism evidence="12 13">
    <name type="scientific">Taxus chinensis</name>
    <name type="common">Chinese yew</name>
    <name type="synonym">Taxus wallichiana var. chinensis</name>
    <dbReference type="NCBI Taxonomy" id="29808"/>
    <lineage>
        <taxon>Eukaryota</taxon>
        <taxon>Viridiplantae</taxon>
        <taxon>Streptophyta</taxon>
        <taxon>Embryophyta</taxon>
        <taxon>Tracheophyta</taxon>
        <taxon>Spermatophyta</taxon>
        <taxon>Pinopsida</taxon>
        <taxon>Pinidae</taxon>
        <taxon>Conifers II</taxon>
        <taxon>Cupressales</taxon>
        <taxon>Taxaceae</taxon>
        <taxon>Taxus</taxon>
    </lineage>
</organism>
<dbReference type="InterPro" id="IPR004159">
    <property type="entry name" value="Put_SAM_MeTrfase"/>
</dbReference>
<evidence type="ECO:0000313" key="13">
    <source>
        <dbReference type="Proteomes" id="UP000824469"/>
    </source>
</evidence>
<dbReference type="PANTHER" id="PTHR10108:SF1120">
    <property type="entry name" value="METHYLTRANSFERASE PMT8-RELATED"/>
    <property type="match status" value="1"/>
</dbReference>
<dbReference type="InterPro" id="IPR029063">
    <property type="entry name" value="SAM-dependent_MTases_sf"/>
</dbReference>
<evidence type="ECO:0000256" key="3">
    <source>
        <dbReference type="ARBA" id="ARBA00022603"/>
    </source>
</evidence>
<keyword evidence="3 10" id="KW-0489">Methyltransferase</keyword>
<name>A0AA38FXV4_TAXCH</name>
<dbReference type="GO" id="GO:0005802">
    <property type="term" value="C:trans-Golgi network"/>
    <property type="evidence" value="ECO:0007669"/>
    <property type="project" value="TreeGrafter"/>
</dbReference>
<proteinExistence type="inferred from homology"/>
<dbReference type="GO" id="GO:0000139">
    <property type="term" value="C:Golgi membrane"/>
    <property type="evidence" value="ECO:0007669"/>
    <property type="project" value="UniProtKB-SubCell"/>
</dbReference>
<dbReference type="GO" id="GO:0005768">
    <property type="term" value="C:endosome"/>
    <property type="evidence" value="ECO:0007669"/>
    <property type="project" value="TreeGrafter"/>
</dbReference>
<dbReference type="GO" id="GO:0032259">
    <property type="term" value="P:methylation"/>
    <property type="evidence" value="ECO:0007669"/>
    <property type="project" value="UniProtKB-KW"/>
</dbReference>
<evidence type="ECO:0000256" key="7">
    <source>
        <dbReference type="ARBA" id="ARBA00022989"/>
    </source>
</evidence>
<dbReference type="Gene3D" id="3.40.50.150">
    <property type="entry name" value="Vaccinia Virus protein VP39"/>
    <property type="match status" value="1"/>
</dbReference>
<evidence type="ECO:0000313" key="12">
    <source>
        <dbReference type="EMBL" id="KAH9312887.1"/>
    </source>
</evidence>
<dbReference type="OMA" id="PFEIMAM"/>
<dbReference type="AlphaFoldDB" id="A0AA38FXV4"/>
<evidence type="ECO:0000256" key="4">
    <source>
        <dbReference type="ARBA" id="ARBA00022679"/>
    </source>
</evidence>
<keyword evidence="6 10" id="KW-0735">Signal-anchor</keyword>
<keyword evidence="8" id="KW-0472">Membrane</keyword>
<dbReference type="EC" id="2.1.1.-" evidence="10"/>
<dbReference type="Pfam" id="PF03141">
    <property type="entry name" value="Methyltransf_29"/>
    <property type="match status" value="1"/>
</dbReference>
<keyword evidence="5" id="KW-0812">Transmembrane</keyword>
<evidence type="ECO:0000256" key="1">
    <source>
        <dbReference type="ARBA" id="ARBA00004323"/>
    </source>
</evidence>
<evidence type="ECO:0000256" key="6">
    <source>
        <dbReference type="ARBA" id="ARBA00022968"/>
    </source>
</evidence>
<evidence type="ECO:0000256" key="9">
    <source>
        <dbReference type="ARBA" id="ARBA00023180"/>
    </source>
</evidence>
<dbReference type="GO" id="GO:0008168">
    <property type="term" value="F:methyltransferase activity"/>
    <property type="evidence" value="ECO:0007669"/>
    <property type="project" value="UniProtKB-UniRule"/>
</dbReference>
<evidence type="ECO:0000256" key="2">
    <source>
        <dbReference type="ARBA" id="ARBA00008361"/>
    </source>
</evidence>
<evidence type="ECO:0000256" key="10">
    <source>
        <dbReference type="RuleBase" id="RU366043"/>
    </source>
</evidence>
<accession>A0AA38FXV4</accession>
<evidence type="ECO:0000256" key="8">
    <source>
        <dbReference type="ARBA" id="ARBA00023136"/>
    </source>
</evidence>
<comment type="caution">
    <text evidence="12">The sequence shown here is derived from an EMBL/GenBank/DDBJ whole genome shotgun (WGS) entry which is preliminary data.</text>
</comment>
<dbReference type="Proteomes" id="UP000824469">
    <property type="component" value="Unassembled WGS sequence"/>
</dbReference>
<keyword evidence="9 10" id="KW-0325">Glycoprotein</keyword>
<evidence type="ECO:0000256" key="11">
    <source>
        <dbReference type="SAM" id="MobiDB-lite"/>
    </source>
</evidence>
<evidence type="ECO:0000256" key="5">
    <source>
        <dbReference type="ARBA" id="ARBA00022692"/>
    </source>
</evidence>
<keyword evidence="4 10" id="KW-0808">Transferase</keyword>
<dbReference type="PANTHER" id="PTHR10108">
    <property type="entry name" value="SAM-DEPENDENT METHYLTRANSFERASE"/>
    <property type="match status" value="1"/>
</dbReference>
<dbReference type="FunFam" id="3.40.50.150:FF:000043">
    <property type="entry name" value="probable methyltransferase PMT3"/>
    <property type="match status" value="1"/>
</dbReference>
<sequence length="279" mass="31435">MGSSGEEDETRRAENAGIGGGEVFSEERNDTIPKTFPVCDSKLSELIPCLDRNLIYQLKMKLDLGLMEHYERHCPPQERRYNCLIPPPQGYKVPILWPASRDEVWKVNIPHTHLADEKSDQNWMVVNGDKINFPGGGTHFHNGADKYIAALARMLKFPLENLSNTGKLRTVQDVGCRVASFGAYLLPFEIMAMSLAPNDVHQNQIQFALERGIPSTLGVLGTMRLPYPSRSFELAHCSRCRIDWFQRDGILLLELDRVLRPGGYFAYSLKGIRGSTETA</sequence>
<keyword evidence="7" id="KW-1133">Transmembrane helix</keyword>
<comment type="similarity">
    <text evidence="2 10">Belongs to the methyltransferase superfamily.</text>
</comment>
<gene>
    <name evidence="12" type="ORF">KI387_027922</name>
</gene>
<dbReference type="SUPFAM" id="SSF53335">
    <property type="entry name" value="S-adenosyl-L-methionine-dependent methyltransferases"/>
    <property type="match status" value="1"/>
</dbReference>
<dbReference type="EMBL" id="JAHRHJ020000006">
    <property type="protein sequence ID" value="KAH9312887.1"/>
    <property type="molecule type" value="Genomic_DNA"/>
</dbReference>
<feature type="region of interest" description="Disordered" evidence="11">
    <location>
        <begin position="1"/>
        <end position="27"/>
    </location>
</feature>